<gene>
    <name evidence="1" type="ORF">ACEZ3G_03105</name>
</gene>
<dbReference type="EMBL" id="JBHFPV010000001">
    <property type="protein sequence ID" value="MFH6602450.1"/>
    <property type="molecule type" value="Genomic_DNA"/>
</dbReference>
<comment type="caution">
    <text evidence="1">The sequence shown here is derived from an EMBL/GenBank/DDBJ whole genome shotgun (WGS) entry which is preliminary data.</text>
</comment>
<accession>A0ACC7LGZ7</accession>
<sequence>MRFVTLLLLLFTFGASFSQEEQGRYAEAATEFMSRYNDRDYIAIFDRFNVDMKKALPREQTLAFFEQNVNNLMGDITEMRFDRIDKGAHIYRTDFERAVAEVLISLTPQNRINGLAIKPLKDDEIPVLERNVTKMALPFNGKWFVFWGGTTVEQNYHVDYADQQYAYDILMVANGSSYEGDPKKNESYFAFGKEIIAPCDARVAKVVTGVHDNIPGELNPRQLTGNTVVLETDNGEFILFAHLKEGSIVVQEGQDVRQGELLGQCGNSGNSTEPHLHLSLQNHVDMLQSTGAKLFFDQIMVNSELKTDYLPVKEDFIENVN</sequence>
<name>A0ACC7LGZ7_9FLAO</name>
<keyword evidence="2" id="KW-1185">Reference proteome</keyword>
<reference evidence="1" key="1">
    <citation type="submission" date="2024-09" db="EMBL/GenBank/DDBJ databases">
        <authorList>
            <person name="Liu J."/>
        </authorList>
    </citation>
    <scope>NUCLEOTIDE SEQUENCE</scope>
    <source>
        <strain evidence="1">NBU2967</strain>
    </source>
</reference>
<organism evidence="1 2">
    <name type="scientific">Meishania litoralis</name>
    <dbReference type="NCBI Taxonomy" id="3434685"/>
    <lineage>
        <taxon>Bacteria</taxon>
        <taxon>Pseudomonadati</taxon>
        <taxon>Bacteroidota</taxon>
        <taxon>Flavobacteriia</taxon>
        <taxon>Flavobacteriales</taxon>
        <taxon>Flavobacteriaceae</taxon>
        <taxon>Meishania</taxon>
    </lineage>
</organism>
<protein>
    <submittedName>
        <fullName evidence="1">Peptidoglycan DD-metalloendopeptidase family protein</fullName>
    </submittedName>
</protein>
<dbReference type="Proteomes" id="UP001595191">
    <property type="component" value="Unassembled WGS sequence"/>
</dbReference>
<evidence type="ECO:0000313" key="1">
    <source>
        <dbReference type="EMBL" id="MFH6602450.1"/>
    </source>
</evidence>
<evidence type="ECO:0000313" key="2">
    <source>
        <dbReference type="Proteomes" id="UP001595191"/>
    </source>
</evidence>
<proteinExistence type="predicted"/>